<dbReference type="Proteomes" id="UP000663864">
    <property type="component" value="Unassembled WGS sequence"/>
</dbReference>
<accession>A0A814CL70</accession>
<comment type="caution">
    <text evidence="1">The sequence shown here is derived from an EMBL/GenBank/DDBJ whole genome shotgun (WGS) entry which is preliminary data.</text>
</comment>
<dbReference type="AlphaFoldDB" id="A0A814CL70"/>
<sequence>MCELFQTRLVLLSTAAYDMDMRVVSSVQSLVEGLSAEDKKNLTRLNSLDDAFKFLSKCADRQQRADLDTIRRNPGLYRDYAQQLADGWNVTINCPCCIL</sequence>
<proteinExistence type="predicted"/>
<dbReference type="Proteomes" id="UP000663889">
    <property type="component" value="Unassembled WGS sequence"/>
</dbReference>
<dbReference type="EMBL" id="CAJNOT010004642">
    <property type="protein sequence ID" value="CAF1439904.1"/>
    <property type="molecule type" value="Genomic_DNA"/>
</dbReference>
<gene>
    <name evidence="1" type="ORF">SEV965_LOCUS7854</name>
    <name evidence="2" type="ORF">ZHD862_LOCUS34771</name>
</gene>
<name>A0A814CL70_9BILA</name>
<protein>
    <submittedName>
        <fullName evidence="1">Uncharacterized protein</fullName>
    </submittedName>
</protein>
<reference evidence="1" key="1">
    <citation type="submission" date="2021-02" db="EMBL/GenBank/DDBJ databases">
        <authorList>
            <person name="Nowell W R."/>
        </authorList>
    </citation>
    <scope>NUCLEOTIDE SEQUENCE</scope>
</reference>
<evidence type="ECO:0000313" key="2">
    <source>
        <dbReference type="EMBL" id="CAF1439904.1"/>
    </source>
</evidence>
<evidence type="ECO:0000313" key="3">
    <source>
        <dbReference type="Proteomes" id="UP000663889"/>
    </source>
</evidence>
<evidence type="ECO:0000313" key="1">
    <source>
        <dbReference type="EMBL" id="CAF0943691.1"/>
    </source>
</evidence>
<organism evidence="1 3">
    <name type="scientific">Rotaria sordida</name>
    <dbReference type="NCBI Taxonomy" id="392033"/>
    <lineage>
        <taxon>Eukaryota</taxon>
        <taxon>Metazoa</taxon>
        <taxon>Spiralia</taxon>
        <taxon>Gnathifera</taxon>
        <taxon>Rotifera</taxon>
        <taxon>Eurotatoria</taxon>
        <taxon>Bdelloidea</taxon>
        <taxon>Philodinida</taxon>
        <taxon>Philodinidae</taxon>
        <taxon>Rotaria</taxon>
    </lineage>
</organism>
<dbReference type="EMBL" id="CAJNOU010000279">
    <property type="protein sequence ID" value="CAF0943691.1"/>
    <property type="molecule type" value="Genomic_DNA"/>
</dbReference>